<dbReference type="PANTHER" id="PTHR32432:SF3">
    <property type="entry name" value="ETHANOLAMINE UTILIZATION PROTEIN EUTJ"/>
    <property type="match status" value="1"/>
</dbReference>
<proteinExistence type="predicted"/>
<dbReference type="InterPro" id="IPR050696">
    <property type="entry name" value="FtsA/MreB"/>
</dbReference>
<reference evidence="2 3" key="1">
    <citation type="submission" date="2017-08" db="EMBL/GenBank/DDBJ databases">
        <title>Virgibacillus indicus sp. nov. and Virgibacillus profoundi sp. nov, two moderately halophilic bacteria isolated from marine sediment by using the Microfluidic Streak Plate.</title>
        <authorList>
            <person name="Xu B."/>
            <person name="Hu B."/>
            <person name="Wang J."/>
            <person name="Zhu Y."/>
            <person name="Huang L."/>
            <person name="Du W."/>
            <person name="Huang Y."/>
        </authorList>
    </citation>
    <scope>NUCLEOTIDE SEQUENCE [LARGE SCALE GENOMIC DNA]</scope>
    <source>
        <strain evidence="2 3">IO3-P3-H5</strain>
    </source>
</reference>
<name>A0A2A2IFN5_9BACI</name>
<keyword evidence="2" id="KW-0131">Cell cycle</keyword>
<evidence type="ECO:0000313" key="2">
    <source>
        <dbReference type="EMBL" id="PAV30126.1"/>
    </source>
</evidence>
<dbReference type="CDD" id="cd24004">
    <property type="entry name" value="ASKHA_NBD_PilM-like"/>
    <property type="match status" value="1"/>
</dbReference>
<dbReference type="InterPro" id="IPR003494">
    <property type="entry name" value="SHS2_FtsA"/>
</dbReference>
<dbReference type="PANTHER" id="PTHR32432">
    <property type="entry name" value="CELL DIVISION PROTEIN FTSA-RELATED"/>
    <property type="match status" value="1"/>
</dbReference>
<dbReference type="RefSeq" id="WP_095654728.1">
    <property type="nucleotide sequence ID" value="NZ_NPOA01000004.1"/>
</dbReference>
<dbReference type="AlphaFoldDB" id="A0A2A2IFN5"/>
<dbReference type="SMART" id="SM00842">
    <property type="entry name" value="FtsA"/>
    <property type="match status" value="1"/>
</dbReference>
<keyword evidence="2" id="KW-0132">Cell division</keyword>
<organism evidence="2 3">
    <name type="scientific">Virgibacillus profundi</name>
    <dbReference type="NCBI Taxonomy" id="2024555"/>
    <lineage>
        <taxon>Bacteria</taxon>
        <taxon>Bacillati</taxon>
        <taxon>Bacillota</taxon>
        <taxon>Bacilli</taxon>
        <taxon>Bacillales</taxon>
        <taxon>Bacillaceae</taxon>
        <taxon>Virgibacillus</taxon>
    </lineage>
</organism>
<sequence length="710" mass="79457">MGNHIFALDIGTRSVTGIIMEKMNDKFQVLDFYTKEHHERSMRDGQIHNVVAVSEVIKEVKKNLEKRNGNLHKVCVAAAGRALKTVQASSAISLDQQPITTNETIKHLELSAVQSAQKNLAIQDKENDFKNYYCAGYSVLQYKLDNEQIGSLIDQIGDEAAVEIIATFLPKVVVESLIAALNRADLEMEALTLEPIAAIHVLIPESMRRLNVALVDIGAGTSDIAITDKSTIVAYGMVPVAGDEITEAISDHYLLDFPMAEQVKRNIVDHGKDVVKDILGFETTITYEQLIEDTADKIENLAHSIAEKIIELNSKPPKAIMLVGGGSLTPEITTALANKLKLPDNRVAIRGIDAIQNLIKTDSLTNRPDFVTPIGIAIAAEQNPVHYVSVKVNEKLIRMFEMKQLTIGDSLIQSGIEINKLYGKPGMASIITLNDKEITLPGAYGNPPSIYLNQNPATVESIIENDDEIIIHKGADGKASKVTLEQLIENIPSITIYVNEEPFALKMNFYVNNQLKSKDYQIKDNDTITLKQTKTIQEFLTQNSTEKLGNTKVFTLTVNNKKINLDKGETQIYLNKYKASMDHFLKHNDQLVIIAAKKPTVNDLLEHLDKKYWDTIRVSYNGKPIVMEQQLLTVKRNDKILDERSTLILNDDLIIEAKQQGPFIFQDVFRYVDIDLTNASGKFKIYKNNQPATFHEILQDGDQLNIEWFH</sequence>
<dbReference type="SUPFAM" id="SSF53067">
    <property type="entry name" value="Actin-like ATPase domain"/>
    <property type="match status" value="2"/>
</dbReference>
<keyword evidence="3" id="KW-1185">Reference proteome</keyword>
<comment type="caution">
    <text evidence="2">The sequence shown here is derived from an EMBL/GenBank/DDBJ whole genome shotgun (WGS) entry which is preliminary data.</text>
</comment>
<dbReference type="Pfam" id="PF14450">
    <property type="entry name" value="FtsA"/>
    <property type="match status" value="1"/>
</dbReference>
<protein>
    <submittedName>
        <fullName evidence="2">Cell division protein</fullName>
    </submittedName>
</protein>
<evidence type="ECO:0000313" key="3">
    <source>
        <dbReference type="Proteomes" id="UP000218887"/>
    </source>
</evidence>
<dbReference type="Gene3D" id="3.30.420.40">
    <property type="match status" value="2"/>
</dbReference>
<dbReference type="InterPro" id="IPR043129">
    <property type="entry name" value="ATPase_NBD"/>
</dbReference>
<feature type="domain" description="SHS2" evidence="1">
    <location>
        <begin position="5"/>
        <end position="202"/>
    </location>
</feature>
<dbReference type="OrthoDB" id="9768127at2"/>
<dbReference type="EMBL" id="NPOA01000004">
    <property type="protein sequence ID" value="PAV30126.1"/>
    <property type="molecule type" value="Genomic_DNA"/>
</dbReference>
<accession>A0A2A2IFN5</accession>
<evidence type="ECO:0000259" key="1">
    <source>
        <dbReference type="SMART" id="SM00842"/>
    </source>
</evidence>
<gene>
    <name evidence="2" type="ORF">CIL05_06580</name>
</gene>
<dbReference type="GO" id="GO:0051301">
    <property type="term" value="P:cell division"/>
    <property type="evidence" value="ECO:0007669"/>
    <property type="project" value="UniProtKB-KW"/>
</dbReference>
<dbReference type="Proteomes" id="UP000218887">
    <property type="component" value="Unassembled WGS sequence"/>
</dbReference>